<dbReference type="SMART" id="SM00328">
    <property type="entry name" value="BPI1"/>
    <property type="match status" value="1"/>
</dbReference>
<comment type="subunit">
    <text evidence="6">Monomer. Homodimer; disulfide-linked.</text>
</comment>
<organism evidence="9 10">
    <name type="scientific">Bos taurus</name>
    <name type="common">Bovine</name>
    <dbReference type="NCBI Taxonomy" id="9913"/>
    <lineage>
        <taxon>Eukaryota</taxon>
        <taxon>Metazoa</taxon>
        <taxon>Chordata</taxon>
        <taxon>Craniata</taxon>
        <taxon>Vertebrata</taxon>
        <taxon>Euteleostomi</taxon>
        <taxon>Mammalia</taxon>
        <taxon>Eutheria</taxon>
        <taxon>Laurasiatheria</taxon>
        <taxon>Artiodactyla</taxon>
        <taxon>Ruminantia</taxon>
        <taxon>Pecora</taxon>
        <taxon>Bovidae</taxon>
        <taxon>Bovinae</taxon>
        <taxon>Bos</taxon>
    </lineage>
</organism>
<dbReference type="AlphaFoldDB" id="A0AAA9TRR8"/>
<gene>
    <name evidence="9" type="primary">BPIFC</name>
</gene>
<dbReference type="InterPro" id="IPR017943">
    <property type="entry name" value="Bactericidal_perm-incr_a/b_dom"/>
</dbReference>
<sequence length="644" mass="71687">MVSIFGDYIPQSASYYFINLVVSNSVRPLRQQPTRLPRPWDSPGKNTGVGCHFLLQCKKVKSESEVAQSCPTLRDPVDCSLPGSSVHGIFQDPVQGVTLHLVVVPYEFKAPVENTSTSKAEGTEGAPWLWILPLLEMCTKMAQVQVLWGCFLLWNLYISSAQAIYPGIKARATQRALDYAVQAGMEMIEQMAKERKLPDLKGSESLEFVKIDYVNYNFTNIKINAFSFPNTSLSFVPGVGIKALTNHGTTNISTDWEVKSPLFQDTGAADLFLSGVYFTGIVVLSRNDFGHPILKLQDCYAQVSHADVSFSGELSVLYNSFAEPMEKPILKKLNEMLCPIITGEVEALNANLSMLEVLRKIDNYTLLDYSLISSPEITENYFDLNLKGVFYPLKSLRYPPFPSVPFVLPERRDSMLYIGISEYFFKSASYAYFTAGAFSFTLTTKEISNHLLHNSQAHGNMLSRIAELYILSKPFMVQVMATEPPVISLLPGNFTLDIPASIMILTQPENSTAETIVSMDFVASTNVALAILGQRLICSLSLNRFRLSLPESNRGNIEVLRFENILSSILHFGVLPLANAKLQQGFPLPNPHKISLVNSDIEVLEGFLLISTDLKYKTSKQQPGFHGWEDLHLISGQWSGKPTP</sequence>
<dbReference type="FunFam" id="3.15.20.10:FF:000001">
    <property type="entry name" value="Phospholipid transfer protein"/>
    <property type="match status" value="1"/>
</dbReference>
<dbReference type="GO" id="GO:0050829">
    <property type="term" value="P:defense response to Gram-negative bacterium"/>
    <property type="evidence" value="ECO:0007669"/>
    <property type="project" value="UniProtKB-UniRule"/>
</dbReference>
<dbReference type="PANTHER" id="PTHR10504">
    <property type="entry name" value="BACTERICIDAL PERMEABILITY-INCREASING BPI PROTEIN-RELATED"/>
    <property type="match status" value="1"/>
</dbReference>
<keyword evidence="4 6" id="KW-1015">Disulfide bond</keyword>
<comment type="subcellular location">
    <subcellularLocation>
        <location evidence="1 6">Secreted</location>
    </subcellularLocation>
</comment>
<dbReference type="Ensembl" id="ENSBTAT00000134111.1">
    <property type="protein sequence ID" value="ENSBTAP00000101283.1"/>
    <property type="gene ID" value="ENSBTAG00000011071.6"/>
</dbReference>
<dbReference type="Proteomes" id="UP000009136">
    <property type="component" value="Chromosome 5"/>
</dbReference>
<proteinExistence type="inferred from homology"/>
<reference evidence="9" key="1">
    <citation type="submission" date="2018-03" db="EMBL/GenBank/DDBJ databases">
        <title>ARS-UCD1.2.</title>
        <authorList>
            <person name="Rosen B.D."/>
            <person name="Bickhart D.M."/>
            <person name="Koren S."/>
            <person name="Schnabel R.D."/>
            <person name="Hall R."/>
            <person name="Zimin A."/>
            <person name="Dreischer C."/>
            <person name="Schultheiss S."/>
            <person name="Schroeder S.G."/>
            <person name="Elsik C.G."/>
            <person name="Couldrey C."/>
            <person name="Liu G.E."/>
            <person name="Van Tassell C.P."/>
            <person name="Phillippy A.M."/>
            <person name="Smith T.P.L."/>
            <person name="Medrano J.F."/>
        </authorList>
    </citation>
    <scope>NUCLEOTIDE SEQUENCE [LARGE SCALE GENOMIC DNA]</scope>
    <source>
        <strain evidence="9">Hereford</strain>
    </source>
</reference>
<evidence type="ECO:0000256" key="5">
    <source>
        <dbReference type="ARBA" id="ARBA00023180"/>
    </source>
</evidence>
<keyword evidence="5 6" id="KW-0325">Glycoprotein</keyword>
<keyword evidence="6" id="KW-0929">Antimicrobial</keyword>
<evidence type="ECO:0000259" key="7">
    <source>
        <dbReference type="SMART" id="SM00328"/>
    </source>
</evidence>
<keyword evidence="6" id="KW-0044">Antibiotic</keyword>
<dbReference type="Pfam" id="PF02886">
    <property type="entry name" value="LBP_BPI_CETP_C"/>
    <property type="match status" value="1"/>
</dbReference>
<keyword evidence="3 6" id="KW-0964">Secreted</keyword>
<dbReference type="Gene3D" id="3.15.20.10">
    <property type="entry name" value="Bactericidal permeability-increasing protein, domain 2"/>
    <property type="match status" value="1"/>
</dbReference>
<comment type="function">
    <text evidence="6">The cytotoxic action of BPI is limited to many species of Gram-negative bacteria; this specificity may be explained by a strong affinity of the very basic N-terminal half for the negatively charged lipopolysaccharides that are unique to the Gram-negative bacterial outer envelope.</text>
</comment>
<evidence type="ECO:0000256" key="6">
    <source>
        <dbReference type="RuleBase" id="RU369039"/>
    </source>
</evidence>
<dbReference type="InterPro" id="IPR001124">
    <property type="entry name" value="Lipid-bd_serum_glycop_C"/>
</dbReference>
<feature type="domain" description="Lipid-binding serum glycoprotein N-terminal" evidence="7">
    <location>
        <begin position="171"/>
        <end position="395"/>
    </location>
</feature>
<dbReference type="PANTHER" id="PTHR10504:SF17">
    <property type="entry name" value="BPI FOLD-CONTAINING FAMILY C PROTEIN"/>
    <property type="match status" value="1"/>
</dbReference>
<dbReference type="GO" id="GO:0008289">
    <property type="term" value="F:lipid binding"/>
    <property type="evidence" value="ECO:0007669"/>
    <property type="project" value="InterPro"/>
</dbReference>
<reference evidence="9" key="3">
    <citation type="submission" date="2025-09" db="UniProtKB">
        <authorList>
            <consortium name="Ensembl"/>
        </authorList>
    </citation>
    <scope>IDENTIFICATION</scope>
    <source>
        <strain evidence="9">Hereford</strain>
    </source>
</reference>
<dbReference type="Gene3D" id="3.15.10.10">
    <property type="entry name" value="Bactericidal permeability-increasing protein, domain 1"/>
    <property type="match status" value="1"/>
</dbReference>
<dbReference type="FunFam" id="3.15.10.10:FF:000001">
    <property type="entry name" value="phospholipid transfer protein-like"/>
    <property type="match status" value="1"/>
</dbReference>
<comment type="domain">
    <text evidence="6">The N- and C-terminal barrels adopt an identical fold despite having only 13% of conserved residues.</text>
</comment>
<reference evidence="9" key="2">
    <citation type="submission" date="2025-08" db="UniProtKB">
        <authorList>
            <consortium name="Ensembl"/>
        </authorList>
    </citation>
    <scope>IDENTIFICATION</scope>
    <source>
        <strain evidence="9">Hereford</strain>
    </source>
</reference>
<keyword evidence="6" id="KW-0732">Signal</keyword>
<keyword evidence="10" id="KW-1185">Reference proteome</keyword>
<dbReference type="GO" id="GO:0005615">
    <property type="term" value="C:extracellular space"/>
    <property type="evidence" value="ECO:0007669"/>
    <property type="project" value="UniProtKB-UniRule"/>
</dbReference>
<evidence type="ECO:0000256" key="3">
    <source>
        <dbReference type="ARBA" id="ARBA00022525"/>
    </source>
</evidence>
<dbReference type="SUPFAM" id="SSF55394">
    <property type="entry name" value="Bactericidal permeability-increasing protein, BPI"/>
    <property type="match status" value="2"/>
</dbReference>
<dbReference type="InterPro" id="IPR032942">
    <property type="entry name" value="BPI/LBP/Plunc"/>
</dbReference>
<dbReference type="SMART" id="SM00329">
    <property type="entry name" value="BPI2"/>
    <property type="match status" value="1"/>
</dbReference>
<comment type="domain">
    <text evidence="6">The N-terminal region may be exposed to the interior of the granule, whereas the C-terminal portion may be embedded in the membrane. During phagocytosis and degranulation, proteases may be released and activated and cleave BPI at the junction of the N- and C-terminal portions of the molecule, providing controlled release of the N-terminal antibacterial fragment when bacteria are ingested.</text>
</comment>
<dbReference type="Pfam" id="PF01273">
    <property type="entry name" value="LBP_BPI_CETP"/>
    <property type="match status" value="1"/>
</dbReference>
<keyword evidence="6" id="KW-0399">Innate immunity</keyword>
<feature type="domain" description="Lipid-binding serum glycoprotein C-terminal" evidence="8">
    <location>
        <begin position="410"/>
        <end position="612"/>
    </location>
</feature>
<keyword evidence="6" id="KW-0391">Immunity</keyword>
<dbReference type="GeneTree" id="ENSGT01150000286994"/>
<accession>A0AAA9TRR8</accession>
<evidence type="ECO:0000256" key="1">
    <source>
        <dbReference type="ARBA" id="ARBA00004613"/>
    </source>
</evidence>
<evidence type="ECO:0000256" key="2">
    <source>
        <dbReference type="ARBA" id="ARBA00007292"/>
    </source>
</evidence>
<dbReference type="GO" id="GO:0045087">
    <property type="term" value="P:innate immune response"/>
    <property type="evidence" value="ECO:0007669"/>
    <property type="project" value="UniProtKB-UniRule"/>
</dbReference>
<name>A0AAA9TRR8_BOVIN</name>
<evidence type="ECO:0000313" key="10">
    <source>
        <dbReference type="Proteomes" id="UP000009136"/>
    </source>
</evidence>
<comment type="similarity">
    <text evidence="2">Belongs to the BPI/LBP/Plunc superfamily. BPI/LBP family.</text>
</comment>
<evidence type="ECO:0000256" key="4">
    <source>
        <dbReference type="ARBA" id="ARBA00023157"/>
    </source>
</evidence>
<protein>
    <recommendedName>
        <fullName evidence="6">Bactericidal permeability-increasing protein</fullName>
        <shortName evidence="6">BPI</shortName>
    </recommendedName>
</protein>
<dbReference type="InterPro" id="IPR017942">
    <property type="entry name" value="Lipid-bd_serum_glycop_N"/>
</dbReference>
<evidence type="ECO:0000313" key="9">
    <source>
        <dbReference type="Ensembl" id="ENSBTAP00000101283.1"/>
    </source>
</evidence>
<evidence type="ECO:0000259" key="8">
    <source>
        <dbReference type="SMART" id="SM00329"/>
    </source>
</evidence>